<feature type="domain" description="NAD-dependent epimerase/dehydratase" evidence="1">
    <location>
        <begin position="3"/>
        <end position="223"/>
    </location>
</feature>
<dbReference type="Proteomes" id="UP000618818">
    <property type="component" value="Unassembled WGS sequence"/>
</dbReference>
<dbReference type="EMBL" id="JACXYZ010000003">
    <property type="protein sequence ID" value="MBD3926751.1"/>
    <property type="molecule type" value="Genomic_DNA"/>
</dbReference>
<sequence length="286" mass="29701">MRVLVIGAGLVGSAAAAQLQERGHEVTVTTTTPAKVEGLRERFDDVLVLVGSDRDAVAAAVVGADAVVVTAGPSAQRAMTPEDRAATYHQVLVETARNVVAAEGAPHLVALSALSVYGRAADHLGGVLEDGPVTDSPDPSPTKFLEMEATYLGAGGDRTCVFRCGDVFGADDPPIEAKVAMAHQYLGGSVPFGADALFYRLSVQDAAAAVVHAVEHRLTGVYNLTHPELPPTNAELFDAISLSQGLPPLVYRDEIAGPACAVSVDRLAEAGFVAVTSYEPHPTLAR</sequence>
<protein>
    <submittedName>
        <fullName evidence="2">NAD(P)-dependent oxidoreductase</fullName>
    </submittedName>
</protein>
<dbReference type="InterPro" id="IPR036291">
    <property type="entry name" value="NAD(P)-bd_dom_sf"/>
</dbReference>
<accession>A0ABR8NHJ3</accession>
<gene>
    <name evidence="2" type="ORF">IEZ26_19180</name>
</gene>
<evidence type="ECO:0000259" key="1">
    <source>
        <dbReference type="Pfam" id="PF01370"/>
    </source>
</evidence>
<dbReference type="Pfam" id="PF01370">
    <property type="entry name" value="Epimerase"/>
    <property type="match status" value="1"/>
</dbReference>
<reference evidence="2 3" key="1">
    <citation type="submission" date="2020-09" db="EMBL/GenBank/DDBJ databases">
        <title>novel species in genus Nocardioides.</title>
        <authorList>
            <person name="Zhang G."/>
        </authorList>
    </citation>
    <scope>NUCLEOTIDE SEQUENCE [LARGE SCALE GENOMIC DNA]</scope>
    <source>
        <strain evidence="2 3">KCTC 39551</strain>
    </source>
</reference>
<evidence type="ECO:0000313" key="3">
    <source>
        <dbReference type="Proteomes" id="UP000618818"/>
    </source>
</evidence>
<organism evidence="2 3">
    <name type="scientific">Nocardioides cavernae</name>
    <dbReference type="NCBI Taxonomy" id="1921566"/>
    <lineage>
        <taxon>Bacteria</taxon>
        <taxon>Bacillati</taxon>
        <taxon>Actinomycetota</taxon>
        <taxon>Actinomycetes</taxon>
        <taxon>Propionibacteriales</taxon>
        <taxon>Nocardioidaceae</taxon>
        <taxon>Nocardioides</taxon>
    </lineage>
</organism>
<dbReference type="Gene3D" id="3.40.50.720">
    <property type="entry name" value="NAD(P)-binding Rossmann-like Domain"/>
    <property type="match status" value="1"/>
</dbReference>
<proteinExistence type="predicted"/>
<dbReference type="RefSeq" id="WP_191196590.1">
    <property type="nucleotide sequence ID" value="NZ_JACXYZ010000003.1"/>
</dbReference>
<dbReference type="InterPro" id="IPR051783">
    <property type="entry name" value="NAD(P)-dependent_oxidoreduct"/>
</dbReference>
<keyword evidence="3" id="KW-1185">Reference proteome</keyword>
<dbReference type="PANTHER" id="PTHR48079:SF6">
    <property type="entry name" value="NAD(P)-BINDING DOMAIN-CONTAINING PROTEIN-RELATED"/>
    <property type="match status" value="1"/>
</dbReference>
<evidence type="ECO:0000313" key="2">
    <source>
        <dbReference type="EMBL" id="MBD3926751.1"/>
    </source>
</evidence>
<dbReference type="PANTHER" id="PTHR48079">
    <property type="entry name" value="PROTEIN YEEZ"/>
    <property type="match status" value="1"/>
</dbReference>
<dbReference type="InterPro" id="IPR001509">
    <property type="entry name" value="Epimerase_deHydtase"/>
</dbReference>
<name>A0ABR8NHJ3_9ACTN</name>
<dbReference type="SUPFAM" id="SSF51735">
    <property type="entry name" value="NAD(P)-binding Rossmann-fold domains"/>
    <property type="match status" value="1"/>
</dbReference>
<comment type="caution">
    <text evidence="2">The sequence shown here is derived from an EMBL/GenBank/DDBJ whole genome shotgun (WGS) entry which is preliminary data.</text>
</comment>